<evidence type="ECO:0000256" key="3">
    <source>
        <dbReference type="ARBA" id="ARBA00022741"/>
    </source>
</evidence>
<dbReference type="GO" id="GO:0016887">
    <property type="term" value="F:ATP hydrolysis activity"/>
    <property type="evidence" value="ECO:0007669"/>
    <property type="project" value="InterPro"/>
</dbReference>
<dbReference type="InterPro" id="IPR050683">
    <property type="entry name" value="Bact_Polysacc_Export_ATP-bd"/>
</dbReference>
<feature type="domain" description="ABC transporter" evidence="5">
    <location>
        <begin position="45"/>
        <end position="276"/>
    </location>
</feature>
<dbReference type="InterPro" id="IPR015860">
    <property type="entry name" value="ABC_transpr_TagH-like"/>
</dbReference>
<sequence>MKEIDMADSPQQPIPLNSPVQKDVVISVEHVSKKFCRNLRRSMAYGMVDLSKNLLGLSPKNGQLRKDEFWALDDISFELKRGETLGIVGMNGSGKSTLLRLLTGIFPPDKGEIRVNGQVGALVAVGAGFHPHMTGRENIFLNGTILGMSKREIQEKFDDIVNFSEIGDFLDAPVSTYSSGMRVRLGFSVAIHCKPDILLIDEVLSVGDVGFRNKSLQYMAEYREQANAIIFISHNLEQIRVLCSRLLILDKGEIIYSGETHEGVELYLAKHRRKILEPSTGSQKSTLVSTLGDYENNSIQVEDMGILSPEEKRIDYIHVREPLCFFSTFSISHDIKELYFILALLDEKWKSNIIRIVSNDFNKQSFRDLHPGRYLLKINILDQNLTPGKYFFHLAIRNGESSETYARIKTMEPFEIISEKPVLDGRGMIDVHEEWNLSKIDEPNP</sequence>
<dbReference type="PANTHER" id="PTHR46743:SF2">
    <property type="entry name" value="TEICHOIC ACIDS EXPORT ATP-BINDING PROTEIN TAGH"/>
    <property type="match status" value="1"/>
</dbReference>
<evidence type="ECO:0000313" key="6">
    <source>
        <dbReference type="EMBL" id="PIE34920.1"/>
    </source>
</evidence>
<dbReference type="Pfam" id="PF00005">
    <property type="entry name" value="ABC_tran"/>
    <property type="match status" value="1"/>
</dbReference>
<dbReference type="Gene3D" id="2.70.50.60">
    <property type="entry name" value="abc- transporter (atp binding component) like domain"/>
    <property type="match status" value="1"/>
</dbReference>
<name>A0A2G6KHR8_9BACT</name>
<dbReference type="InterPro" id="IPR003439">
    <property type="entry name" value="ABC_transporter-like_ATP-bd"/>
</dbReference>
<dbReference type="Pfam" id="PF14524">
    <property type="entry name" value="Wzt_C"/>
    <property type="match status" value="1"/>
</dbReference>
<comment type="similarity">
    <text evidence="1">Belongs to the ABC transporter superfamily.</text>
</comment>
<evidence type="ECO:0000256" key="1">
    <source>
        <dbReference type="ARBA" id="ARBA00005417"/>
    </source>
</evidence>
<dbReference type="GO" id="GO:0005524">
    <property type="term" value="F:ATP binding"/>
    <property type="evidence" value="ECO:0007669"/>
    <property type="project" value="UniProtKB-KW"/>
</dbReference>
<keyword evidence="3" id="KW-0547">Nucleotide-binding</keyword>
<dbReference type="Proteomes" id="UP000230821">
    <property type="component" value="Unassembled WGS sequence"/>
</dbReference>
<evidence type="ECO:0000259" key="5">
    <source>
        <dbReference type="PROSITE" id="PS50893"/>
    </source>
</evidence>
<keyword evidence="2" id="KW-0813">Transport</keyword>
<dbReference type="PANTHER" id="PTHR46743">
    <property type="entry name" value="TEICHOIC ACIDS EXPORT ATP-BINDING PROTEIN TAGH"/>
    <property type="match status" value="1"/>
</dbReference>
<accession>A0A2G6KHR8</accession>
<reference evidence="6 7" key="1">
    <citation type="submission" date="2017-10" db="EMBL/GenBank/DDBJ databases">
        <title>Novel microbial diversity and functional potential in the marine mammal oral microbiome.</title>
        <authorList>
            <person name="Dudek N.K."/>
            <person name="Sun C.L."/>
            <person name="Burstein D."/>
            <person name="Kantor R.S."/>
            <person name="Aliaga Goltsman D.S."/>
            <person name="Bik E.M."/>
            <person name="Thomas B.C."/>
            <person name="Banfield J.F."/>
            <person name="Relman D.A."/>
        </authorList>
    </citation>
    <scope>NUCLEOTIDE SEQUENCE [LARGE SCALE GENOMIC DNA]</scope>
    <source>
        <strain evidence="6">DOLJORAL78_47_16</strain>
    </source>
</reference>
<dbReference type="SMART" id="SM00382">
    <property type="entry name" value="AAA"/>
    <property type="match status" value="1"/>
</dbReference>
<dbReference type="SUPFAM" id="SSF52540">
    <property type="entry name" value="P-loop containing nucleoside triphosphate hydrolases"/>
    <property type="match status" value="1"/>
</dbReference>
<gene>
    <name evidence="6" type="ORF">CSA56_06275</name>
</gene>
<dbReference type="EMBL" id="PDSK01000071">
    <property type="protein sequence ID" value="PIE34920.1"/>
    <property type="molecule type" value="Genomic_DNA"/>
</dbReference>
<proteinExistence type="inferred from homology"/>
<dbReference type="GO" id="GO:0140359">
    <property type="term" value="F:ABC-type transporter activity"/>
    <property type="evidence" value="ECO:0007669"/>
    <property type="project" value="InterPro"/>
</dbReference>
<dbReference type="InterPro" id="IPR003593">
    <property type="entry name" value="AAA+_ATPase"/>
</dbReference>
<evidence type="ECO:0000256" key="4">
    <source>
        <dbReference type="ARBA" id="ARBA00022840"/>
    </source>
</evidence>
<keyword evidence="4 6" id="KW-0067">ATP-binding</keyword>
<dbReference type="AlphaFoldDB" id="A0A2G6KHR8"/>
<organism evidence="6 7">
    <name type="scientific">candidate division KSB3 bacterium</name>
    <dbReference type="NCBI Taxonomy" id="2044937"/>
    <lineage>
        <taxon>Bacteria</taxon>
        <taxon>candidate division KSB3</taxon>
    </lineage>
</organism>
<evidence type="ECO:0000313" key="7">
    <source>
        <dbReference type="Proteomes" id="UP000230821"/>
    </source>
</evidence>
<protein>
    <submittedName>
        <fullName evidence="6">ABC transporter ATP-binding protein</fullName>
    </submittedName>
</protein>
<dbReference type="Gene3D" id="3.40.50.300">
    <property type="entry name" value="P-loop containing nucleotide triphosphate hydrolases"/>
    <property type="match status" value="1"/>
</dbReference>
<dbReference type="InterPro" id="IPR017871">
    <property type="entry name" value="ABC_transporter-like_CS"/>
</dbReference>
<dbReference type="PROSITE" id="PS00211">
    <property type="entry name" value="ABC_TRANSPORTER_1"/>
    <property type="match status" value="1"/>
</dbReference>
<dbReference type="InterPro" id="IPR027417">
    <property type="entry name" value="P-loop_NTPase"/>
</dbReference>
<dbReference type="InterPro" id="IPR029439">
    <property type="entry name" value="Wzt_C"/>
</dbReference>
<dbReference type="GO" id="GO:0016020">
    <property type="term" value="C:membrane"/>
    <property type="evidence" value="ECO:0007669"/>
    <property type="project" value="InterPro"/>
</dbReference>
<dbReference type="CDD" id="cd03220">
    <property type="entry name" value="ABC_KpsT_Wzt"/>
    <property type="match status" value="1"/>
</dbReference>
<dbReference type="PROSITE" id="PS50893">
    <property type="entry name" value="ABC_TRANSPORTER_2"/>
    <property type="match status" value="1"/>
</dbReference>
<evidence type="ECO:0000256" key="2">
    <source>
        <dbReference type="ARBA" id="ARBA00022448"/>
    </source>
</evidence>
<comment type="caution">
    <text evidence="6">The sequence shown here is derived from an EMBL/GenBank/DDBJ whole genome shotgun (WGS) entry which is preliminary data.</text>
</comment>